<feature type="transmembrane region" description="Helical" evidence="6">
    <location>
        <begin position="118"/>
        <end position="140"/>
    </location>
</feature>
<feature type="transmembrane region" description="Helical" evidence="6">
    <location>
        <begin position="250"/>
        <end position="270"/>
    </location>
</feature>
<reference evidence="7" key="1">
    <citation type="submission" date="2019-11" db="EMBL/GenBank/DDBJ databases">
        <authorList>
            <person name="Feng L."/>
        </authorList>
    </citation>
    <scope>NUCLEOTIDE SEQUENCE</scope>
    <source>
        <strain evidence="7">SLutetiensisLFYP71</strain>
    </source>
</reference>
<protein>
    <submittedName>
        <fullName evidence="7">O-antigen transporter</fullName>
    </submittedName>
</protein>
<keyword evidence="2" id="KW-1003">Cell membrane</keyword>
<dbReference type="InterPro" id="IPR002797">
    <property type="entry name" value="Polysacc_synth"/>
</dbReference>
<evidence type="ECO:0000256" key="3">
    <source>
        <dbReference type="ARBA" id="ARBA00022692"/>
    </source>
</evidence>
<gene>
    <name evidence="7" type="primary">rfbX</name>
    <name evidence="7" type="ORF">SLLFYP71_01727</name>
</gene>
<feature type="transmembrane region" description="Helical" evidence="6">
    <location>
        <begin position="291"/>
        <end position="310"/>
    </location>
</feature>
<dbReference type="EMBL" id="CACRUI010000030">
    <property type="protein sequence ID" value="VYU20097.1"/>
    <property type="molecule type" value="Genomic_DNA"/>
</dbReference>
<evidence type="ECO:0000256" key="2">
    <source>
        <dbReference type="ARBA" id="ARBA00022475"/>
    </source>
</evidence>
<evidence type="ECO:0000256" key="6">
    <source>
        <dbReference type="SAM" id="Phobius"/>
    </source>
</evidence>
<comment type="subcellular location">
    <subcellularLocation>
        <location evidence="1">Cell membrane</location>
        <topology evidence="1">Multi-pass membrane protein</topology>
    </subcellularLocation>
</comment>
<dbReference type="Pfam" id="PF01943">
    <property type="entry name" value="Polysacc_synt"/>
    <property type="match status" value="1"/>
</dbReference>
<keyword evidence="5 6" id="KW-0472">Membrane</keyword>
<feature type="transmembrane region" description="Helical" evidence="6">
    <location>
        <begin position="88"/>
        <end position="112"/>
    </location>
</feature>
<dbReference type="PANTHER" id="PTHR30250:SF11">
    <property type="entry name" value="O-ANTIGEN TRANSPORTER-RELATED"/>
    <property type="match status" value="1"/>
</dbReference>
<keyword evidence="4 6" id="KW-1133">Transmembrane helix</keyword>
<feature type="transmembrane region" description="Helical" evidence="6">
    <location>
        <begin position="147"/>
        <end position="165"/>
    </location>
</feature>
<feature type="transmembrane region" description="Helical" evidence="6">
    <location>
        <begin position="210"/>
        <end position="230"/>
    </location>
</feature>
<feature type="transmembrane region" description="Helical" evidence="6">
    <location>
        <begin position="12"/>
        <end position="32"/>
    </location>
</feature>
<dbReference type="AlphaFoldDB" id="A0A6N3D307"/>
<proteinExistence type="predicted"/>
<evidence type="ECO:0000256" key="4">
    <source>
        <dbReference type="ARBA" id="ARBA00022989"/>
    </source>
</evidence>
<dbReference type="RefSeq" id="WP_156672903.1">
    <property type="nucleotide sequence ID" value="NZ_CACRUI010000030.1"/>
</dbReference>
<accession>A0A6N3D307</accession>
<feature type="transmembrane region" description="Helical" evidence="6">
    <location>
        <begin position="360"/>
        <end position="381"/>
    </location>
</feature>
<keyword evidence="3 6" id="KW-0812">Transmembrane</keyword>
<dbReference type="GO" id="GO:0005886">
    <property type="term" value="C:plasma membrane"/>
    <property type="evidence" value="ECO:0007669"/>
    <property type="project" value="UniProtKB-SubCell"/>
</dbReference>
<evidence type="ECO:0000256" key="5">
    <source>
        <dbReference type="ARBA" id="ARBA00023136"/>
    </source>
</evidence>
<feature type="transmembrane region" description="Helical" evidence="6">
    <location>
        <begin position="387"/>
        <end position="406"/>
    </location>
</feature>
<sequence length="489" mass="55049">MKKNKSMGLNAILNSLQSLLNLVFPLVTFPYISRTLSVDGVGKYNFANSIISYFILLAGLGISVFAVREGAKLRDNRKEFSLFASRIFTINIVSTAISYLALFLILILSTSLQKYNTAILIFSIQIFFTTLGVDWIYTIFEEYGYITARNIIFKIISALLLFIFVRHRDDYLNYIIISVVASTGSYLLNFFHSKKFCDIKLVFNFNWKNYLTPILTIFVSTVAIKIYLASDVTMIGFLKNEYTVGIYSTATKIYGIVSVMLSAVTAVTIPRLAMLMGQERMDEYRQLLKRLINMLLVIILPGIIGLFMVSKDVILIIAGEKYLRATVALQITCFAMLGSAMSTIFNQCALMPAKREKKTLLSSSTSALLNIGLNFILIPIFAEKGAAFTTVLAEFTMMTMNFYFSRDITGFVFKDKQTWKNIFSAIAGCVGIFLACRVSSVLPNMFIRLMVSISCSGVVYAIILLVLKNEVALRMFDQLISKRVKNNRE</sequence>
<dbReference type="CDD" id="cd13128">
    <property type="entry name" value="MATE_Wzx_like"/>
    <property type="match status" value="1"/>
</dbReference>
<name>A0A6N3D307_9STRE</name>
<feature type="transmembrane region" description="Helical" evidence="6">
    <location>
        <begin position="418"/>
        <end position="440"/>
    </location>
</feature>
<feature type="transmembrane region" description="Helical" evidence="6">
    <location>
        <begin position="322"/>
        <end position="348"/>
    </location>
</feature>
<dbReference type="PANTHER" id="PTHR30250">
    <property type="entry name" value="PST FAMILY PREDICTED COLANIC ACID TRANSPORTER"/>
    <property type="match status" value="1"/>
</dbReference>
<feature type="transmembrane region" description="Helical" evidence="6">
    <location>
        <begin position="44"/>
        <end position="67"/>
    </location>
</feature>
<feature type="transmembrane region" description="Helical" evidence="6">
    <location>
        <begin position="446"/>
        <end position="467"/>
    </location>
</feature>
<evidence type="ECO:0000313" key="7">
    <source>
        <dbReference type="EMBL" id="VYU20097.1"/>
    </source>
</evidence>
<organism evidence="7">
    <name type="scientific">Streptococcus lutetiensis</name>
    <dbReference type="NCBI Taxonomy" id="150055"/>
    <lineage>
        <taxon>Bacteria</taxon>
        <taxon>Bacillati</taxon>
        <taxon>Bacillota</taxon>
        <taxon>Bacilli</taxon>
        <taxon>Lactobacillales</taxon>
        <taxon>Streptococcaceae</taxon>
        <taxon>Streptococcus</taxon>
    </lineage>
</organism>
<dbReference type="InterPro" id="IPR050833">
    <property type="entry name" value="Poly_Biosynth_Transport"/>
</dbReference>
<evidence type="ECO:0000256" key="1">
    <source>
        <dbReference type="ARBA" id="ARBA00004651"/>
    </source>
</evidence>
<feature type="transmembrane region" description="Helical" evidence="6">
    <location>
        <begin position="171"/>
        <end position="189"/>
    </location>
</feature>